<name>A0A443SUT4_9ACAR</name>
<dbReference type="GO" id="GO:0006364">
    <property type="term" value="P:rRNA processing"/>
    <property type="evidence" value="ECO:0007669"/>
    <property type="project" value="UniProtKB-KW"/>
</dbReference>
<dbReference type="InterPro" id="IPR038664">
    <property type="entry name" value="Gar1/Naf1_Cbf5-bd_sf"/>
</dbReference>
<dbReference type="GO" id="GO:0001522">
    <property type="term" value="P:pseudouridine synthesis"/>
    <property type="evidence" value="ECO:0007669"/>
    <property type="project" value="InterPro"/>
</dbReference>
<dbReference type="Pfam" id="PF04410">
    <property type="entry name" value="Gar1"/>
    <property type="match status" value="1"/>
</dbReference>
<dbReference type="Gene3D" id="2.40.10.230">
    <property type="entry name" value="Probable tRNA pseudouridine synthase domain"/>
    <property type="match status" value="1"/>
</dbReference>
<evidence type="ECO:0000256" key="7">
    <source>
        <dbReference type="RuleBase" id="RU364004"/>
    </source>
</evidence>
<keyword evidence="7 9" id="KW-0687">Ribonucleoprotein</keyword>
<keyword evidence="6 7" id="KW-0539">Nucleus</keyword>
<dbReference type="OrthoDB" id="21550at2759"/>
<evidence type="ECO:0000256" key="1">
    <source>
        <dbReference type="ARBA" id="ARBA00009801"/>
    </source>
</evidence>
<dbReference type="SUPFAM" id="SSF50447">
    <property type="entry name" value="Translation proteins"/>
    <property type="match status" value="1"/>
</dbReference>
<dbReference type="GO" id="GO:0043489">
    <property type="term" value="P:RNA stabilization"/>
    <property type="evidence" value="ECO:0007669"/>
    <property type="project" value="UniProtKB-ARBA"/>
</dbReference>
<gene>
    <name evidence="9" type="ORF">B4U80_08258</name>
</gene>
<comment type="similarity">
    <text evidence="1">Belongs to the NAF1 family.</text>
</comment>
<feature type="compositionally biased region" description="Low complexity" evidence="8">
    <location>
        <begin position="51"/>
        <end position="64"/>
    </location>
</feature>
<dbReference type="GO" id="GO:0005730">
    <property type="term" value="C:nucleolus"/>
    <property type="evidence" value="ECO:0007669"/>
    <property type="project" value="UniProtKB-SubCell"/>
</dbReference>
<evidence type="ECO:0000256" key="2">
    <source>
        <dbReference type="ARBA" id="ARBA00022517"/>
    </source>
</evidence>
<keyword evidence="2 7" id="KW-0690">Ribosome biogenesis</keyword>
<keyword evidence="3 7" id="KW-0698">rRNA processing</keyword>
<comment type="caution">
    <text evidence="9">The sequence shown here is derived from an EMBL/GenBank/DDBJ whole genome shotgun (WGS) entry which is preliminary data.</text>
</comment>
<reference evidence="9 10" key="1">
    <citation type="journal article" date="2018" name="Gigascience">
        <title>Genomes of trombidid mites reveal novel predicted allergens and laterally-transferred genes associated with secondary metabolism.</title>
        <authorList>
            <person name="Dong X."/>
            <person name="Chaisiri K."/>
            <person name="Xia D."/>
            <person name="Armstrong S.D."/>
            <person name="Fang Y."/>
            <person name="Donnelly M.J."/>
            <person name="Kadowaki T."/>
            <person name="McGarry J.W."/>
            <person name="Darby A.C."/>
            <person name="Makepeace B.L."/>
        </authorList>
    </citation>
    <scope>NUCLEOTIDE SEQUENCE [LARGE SCALE GENOMIC DNA]</scope>
    <source>
        <strain evidence="9">UoL-UT</strain>
    </source>
</reference>
<dbReference type="GO" id="GO:0005732">
    <property type="term" value="C:sno(s)RNA-containing ribonucleoprotein complex"/>
    <property type="evidence" value="ECO:0007669"/>
    <property type="project" value="InterPro"/>
</dbReference>
<feature type="region of interest" description="Disordered" evidence="8">
    <location>
        <begin position="49"/>
        <end position="80"/>
    </location>
</feature>
<accession>A0A443SUT4</accession>
<evidence type="ECO:0000256" key="4">
    <source>
        <dbReference type="ARBA" id="ARBA00022553"/>
    </source>
</evidence>
<comment type="subcellular location">
    <subcellularLocation>
        <location evidence="7">Nucleus</location>
        <location evidence="7">Nucleolus</location>
    </subcellularLocation>
</comment>
<dbReference type="InterPro" id="IPR009000">
    <property type="entry name" value="Transl_B-barrel_sf"/>
</dbReference>
<comment type="similarity">
    <text evidence="7">Belongs to the GAR1 family.</text>
</comment>
<evidence type="ECO:0000256" key="8">
    <source>
        <dbReference type="SAM" id="MobiDB-lite"/>
    </source>
</evidence>
<keyword evidence="10" id="KW-1185">Reference proteome</keyword>
<dbReference type="FunFam" id="2.40.10.230:FF:000002">
    <property type="entry name" value="H/ACA ribonucleoprotein complex non-core subunit NAF1"/>
    <property type="match status" value="1"/>
</dbReference>
<sequence>MNANQQNEIVECEVIATINDILGRVTSDIQVANGVASETYRVINSEMIDISSDSESDSSSSSESESSDESECKQESSCQTKNKKIPVTKGELTVYDLPPIENLNITLPVEDLDHMGRISSIIDFLVVVQSFKNKPVMNLDSVLFMKNGSPLGHVFDVFGPVVAPLYSIRFNSSQEITERNITIDAPVFYAPNYSSPITDYVFYQQLLAAKGSDASWRHNNEPPSEFVDFSDDEEERMAKMKMRAKRKFGDNHKSYRVPPNTPNSPRQMMNNNISLNSKALNVPHFQM</sequence>
<comment type="subunit">
    <text evidence="7">Component of the small nucleolar ribonucleoprotein particles containing H/ACA-type snoRNAs (H/ACA snoRNPs).</text>
</comment>
<comment type="function">
    <text evidence="7">Required for ribosome biogenesis. Part of a complex which catalyzes pseudouridylation of rRNA. This involves the isomerization of uridine such that the ribose is subsequently attached to C5, instead of the normal N1. Pseudouridine ("psi") residues may serve to stabilize the conformation of rRNAs.</text>
</comment>
<dbReference type="InterPro" id="IPR007504">
    <property type="entry name" value="H/ACA_rnp_Gar1/Naf1"/>
</dbReference>
<dbReference type="VEuPathDB" id="VectorBase:LDEU000755"/>
<evidence type="ECO:0000313" key="9">
    <source>
        <dbReference type="EMBL" id="RWS31288.1"/>
    </source>
</evidence>
<dbReference type="GO" id="GO:0003723">
    <property type="term" value="F:RNA binding"/>
    <property type="evidence" value="ECO:0007669"/>
    <property type="project" value="UniProtKB-KW"/>
</dbReference>
<dbReference type="GO" id="GO:0000493">
    <property type="term" value="P:box H/ACA snoRNP assembly"/>
    <property type="evidence" value="ECO:0007669"/>
    <property type="project" value="InterPro"/>
</dbReference>
<evidence type="ECO:0000256" key="3">
    <source>
        <dbReference type="ARBA" id="ARBA00022552"/>
    </source>
</evidence>
<organism evidence="9 10">
    <name type="scientific">Leptotrombidium deliense</name>
    <dbReference type="NCBI Taxonomy" id="299467"/>
    <lineage>
        <taxon>Eukaryota</taxon>
        <taxon>Metazoa</taxon>
        <taxon>Ecdysozoa</taxon>
        <taxon>Arthropoda</taxon>
        <taxon>Chelicerata</taxon>
        <taxon>Arachnida</taxon>
        <taxon>Acari</taxon>
        <taxon>Acariformes</taxon>
        <taxon>Trombidiformes</taxon>
        <taxon>Prostigmata</taxon>
        <taxon>Anystina</taxon>
        <taxon>Parasitengona</taxon>
        <taxon>Trombiculoidea</taxon>
        <taxon>Trombiculidae</taxon>
        <taxon>Leptotrombidium</taxon>
    </lineage>
</organism>
<dbReference type="PANTHER" id="PTHR31633">
    <property type="entry name" value="H/ACA RIBONUCLEOPROTEIN COMPLEX NON-CORE SUBUNIT NAF1"/>
    <property type="match status" value="1"/>
</dbReference>
<feature type="region of interest" description="Disordered" evidence="8">
    <location>
        <begin position="249"/>
        <end position="271"/>
    </location>
</feature>
<dbReference type="PANTHER" id="PTHR31633:SF1">
    <property type="entry name" value="H_ACA RIBONUCLEOPROTEIN COMPLEX NON-CORE SUBUNIT NAF1"/>
    <property type="match status" value="1"/>
</dbReference>
<keyword evidence="4" id="KW-0597">Phosphoprotein</keyword>
<evidence type="ECO:0000256" key="6">
    <source>
        <dbReference type="ARBA" id="ARBA00023242"/>
    </source>
</evidence>
<dbReference type="STRING" id="299467.A0A443SUT4"/>
<dbReference type="AlphaFoldDB" id="A0A443SUT4"/>
<evidence type="ECO:0000313" key="10">
    <source>
        <dbReference type="Proteomes" id="UP000288716"/>
    </source>
</evidence>
<dbReference type="Proteomes" id="UP000288716">
    <property type="component" value="Unassembled WGS sequence"/>
</dbReference>
<dbReference type="EMBL" id="NCKV01000215">
    <property type="protein sequence ID" value="RWS31288.1"/>
    <property type="molecule type" value="Genomic_DNA"/>
</dbReference>
<proteinExistence type="inferred from homology"/>
<dbReference type="InterPro" id="IPR040309">
    <property type="entry name" value="Naf1"/>
</dbReference>
<evidence type="ECO:0000256" key="5">
    <source>
        <dbReference type="ARBA" id="ARBA00022884"/>
    </source>
</evidence>
<protein>
    <recommendedName>
        <fullName evidence="7">H/ACA ribonucleoprotein complex subunit</fullName>
    </recommendedName>
</protein>
<keyword evidence="5 7" id="KW-0694">RNA-binding</keyword>